<feature type="region of interest" description="Disordered" evidence="18">
    <location>
        <begin position="708"/>
        <end position="875"/>
    </location>
</feature>
<reference evidence="20" key="1">
    <citation type="submission" date="2022-08" db="EMBL/GenBank/DDBJ databases">
        <authorList>
            <person name="Dzunkova M."/>
            <person name="La Clair J."/>
            <person name="Tyml T."/>
            <person name="Doud D."/>
            <person name="Schulz F."/>
            <person name="Piquer S."/>
            <person name="Porcel Sanchis D."/>
            <person name="Osborn A."/>
            <person name="Robinson D."/>
            <person name="Louie K.B."/>
            <person name="Bowen B.P."/>
            <person name="Bowers R."/>
            <person name="Lee J."/>
            <person name="Arnau Llombart V."/>
            <person name="Diaz Villanueva W."/>
            <person name="Gosliner T."/>
            <person name="Northen T."/>
            <person name="Cheng J.-F."/>
            <person name="Burkart M.D."/>
            <person name="Woyke T."/>
        </authorList>
    </citation>
    <scope>NUCLEOTIDE SEQUENCE</scope>
    <source>
        <strain evidence="20">Df01</strain>
    </source>
</reference>
<feature type="region of interest" description="Disordered" evidence="18">
    <location>
        <begin position="565"/>
        <end position="637"/>
    </location>
</feature>
<dbReference type="Pfam" id="PF10150">
    <property type="entry name" value="RNase_E_G"/>
    <property type="match status" value="1"/>
</dbReference>
<evidence type="ECO:0000256" key="9">
    <source>
        <dbReference type="ARBA" id="ARBA00022694"/>
    </source>
</evidence>
<dbReference type="InterPro" id="IPR019307">
    <property type="entry name" value="RNA-bd_AU-1/RNase_E/G"/>
</dbReference>
<comment type="cofactor">
    <cofactor evidence="1">
        <name>Mg(2+)</name>
        <dbReference type="ChEBI" id="CHEBI:18420"/>
    </cofactor>
</comment>
<keyword evidence="11" id="KW-0479">Metal-binding</keyword>
<dbReference type="Pfam" id="PF20833">
    <property type="entry name" value="RNase_E_G_Thio"/>
    <property type="match status" value="1"/>
</dbReference>
<comment type="similarity">
    <text evidence="3">Belongs to the RNase E/G family. RNase G subfamily.</text>
</comment>
<proteinExistence type="inferred from homology"/>
<evidence type="ECO:0000256" key="1">
    <source>
        <dbReference type="ARBA" id="ARBA00001946"/>
    </source>
</evidence>
<keyword evidence="12" id="KW-0699">rRNA-binding</keyword>
<dbReference type="CDD" id="cd04453">
    <property type="entry name" value="S1_RNase_E"/>
    <property type="match status" value="1"/>
</dbReference>
<keyword evidence="13" id="KW-0255">Endonuclease</keyword>
<evidence type="ECO:0000256" key="5">
    <source>
        <dbReference type="ARBA" id="ARBA00022475"/>
    </source>
</evidence>
<evidence type="ECO:0000256" key="17">
    <source>
        <dbReference type="ARBA" id="ARBA00023136"/>
    </source>
</evidence>
<evidence type="ECO:0000256" key="13">
    <source>
        <dbReference type="ARBA" id="ARBA00022759"/>
    </source>
</evidence>
<dbReference type="PANTHER" id="PTHR30001">
    <property type="entry name" value="RIBONUCLEASE"/>
    <property type="match status" value="1"/>
</dbReference>
<evidence type="ECO:0000256" key="10">
    <source>
        <dbReference type="ARBA" id="ARBA00022722"/>
    </source>
</evidence>
<sequence>MKQIYINTRQAEENRIIITEKGKLTGFEQDIAGSENKKGDIYKGVVTRVEESLDAVFVDFGEEKEGFLPFKHIAPNLLGASGGKNKVVEGDSILVQIKKDHVSGKGSGLTTYITLAGSYLVLRPNREARMLVSKQVDQQERKKALEAFKSLDLPEGMSVILRSAGQERGVEELRWDLESYLLKLWGAIEQAAAANDKPILIYRENNLLLRTVRDYFSPDKDEIHCDSPDDYNELKRFLSLLSVGGADNLYCHDGNGTMVPEEVEKQIDEIHERKVRTSSGAVVVFDSTEALVAIDVNSAQMRTSSDIEETALRSNMEAAETIALHLRLRDLAGLIVVDFIDMVNEKNRTKLGNYLAELLRKDRARVQWTSLSRFGLMEISRQRLSRPVEATQNLPCKACQGTGRQWRPEAFALRLLRQIRATTQKNEVSAAVVRAPEDTAIYLLNEKRVDLRRLEDESNCEIIIAPSEQMYAPDFNIRSIRDNRRLTDSYKSDTATGTDYADAAHERLLARGGSKLTKPLINTVMPETRAPSAKDDGFFTKLCKKLFSAGGEKKKLVVNDSAWKTEKNTSTKRSATNSNGKNTRSNNKNVAASKQGRKDSSTGMGSQKTAAAPTSEKSPEKRRSRRSSTRRNTASTVATITEEKADSVITDIAKKATTEIVAKKESNVTNNVNVAKKPEVDKEKITPVVVGAAEDVKVETTTKPVATAKKGAANSDKTMRSKITSKETPKVGASDKGTEKVWFEPEDDVDKSQLPTSGEENKREKAAVAVPPKKLAEPSNRTSVVKKAKSEVIKTSDEAFSTPNESRGGASPAVSLQMIESSGTAKEPVKITHNVKELPQSSALPSSTPAKEDTVMKQVESNVNQNVNSSTSVGD</sequence>
<keyword evidence="14" id="KW-0378">Hydrolase</keyword>
<feature type="domain" description="S1 motif" evidence="19">
    <location>
        <begin position="39"/>
        <end position="112"/>
    </location>
</feature>
<feature type="compositionally biased region" description="Low complexity" evidence="18">
    <location>
        <begin position="859"/>
        <end position="875"/>
    </location>
</feature>
<reference evidence="20" key="2">
    <citation type="journal article" date="2023" name="Microbiome">
        <title>Synthase-selected sorting approach identifies a beta-lactone synthase in a nudibranch symbiotic bacterium.</title>
        <authorList>
            <person name="Dzunkova M."/>
            <person name="La Clair J.J."/>
            <person name="Tyml T."/>
            <person name="Doud D."/>
            <person name="Schulz F."/>
            <person name="Piquer-Esteban S."/>
            <person name="Porcel Sanchis D."/>
            <person name="Osborn A."/>
            <person name="Robinson D."/>
            <person name="Louie K.B."/>
            <person name="Bowen B.P."/>
            <person name="Bowers R.M."/>
            <person name="Lee J."/>
            <person name="Arnau V."/>
            <person name="Diaz-Villanueva W."/>
            <person name="Stepanauskas R."/>
            <person name="Gosliner T."/>
            <person name="Date S.V."/>
            <person name="Northen T.R."/>
            <person name="Cheng J.F."/>
            <person name="Burkart M.D."/>
            <person name="Woyke T."/>
        </authorList>
    </citation>
    <scope>NUCLEOTIDE SEQUENCE</scope>
    <source>
        <strain evidence="20">Df01</strain>
    </source>
</reference>
<organism evidence="20 21">
    <name type="scientific">Candidatus Doriopsillibacter californiensis</name>
    <dbReference type="NCBI Taxonomy" id="2970740"/>
    <lineage>
        <taxon>Bacteria</taxon>
        <taxon>Pseudomonadati</taxon>
        <taxon>Pseudomonadota</taxon>
        <taxon>Gammaproteobacteria</taxon>
        <taxon>Candidatus Tethybacterales</taxon>
        <taxon>Candidatus Persebacteraceae</taxon>
        <taxon>Candidatus Doriopsillibacter</taxon>
    </lineage>
</organism>
<dbReference type="Gene3D" id="2.40.50.140">
    <property type="entry name" value="Nucleic acid-binding proteins"/>
    <property type="match status" value="1"/>
</dbReference>
<dbReference type="Pfam" id="PF00575">
    <property type="entry name" value="S1"/>
    <property type="match status" value="1"/>
</dbReference>
<dbReference type="NCBIfam" id="TIGR00757">
    <property type="entry name" value="RNaseEG"/>
    <property type="match status" value="1"/>
</dbReference>
<feature type="compositionally biased region" description="Basic and acidic residues" evidence="18">
    <location>
        <begin position="788"/>
        <end position="797"/>
    </location>
</feature>
<dbReference type="Gene3D" id="3.40.1260.20">
    <property type="entry name" value="Ribonuclease E, catalytic domain"/>
    <property type="match status" value="1"/>
</dbReference>
<keyword evidence="6" id="KW-0963">Cytoplasm</keyword>
<keyword evidence="17" id="KW-0472">Membrane</keyword>
<keyword evidence="21" id="KW-1185">Reference proteome</keyword>
<evidence type="ECO:0000256" key="15">
    <source>
        <dbReference type="ARBA" id="ARBA00022842"/>
    </source>
</evidence>
<keyword evidence="10" id="KW-0540">Nuclease</keyword>
<keyword evidence="7" id="KW-0997">Cell inner membrane</keyword>
<keyword evidence="8" id="KW-0698">rRNA processing</keyword>
<name>A0ABT7QN60_9GAMM</name>
<dbReference type="InterPro" id="IPR003029">
    <property type="entry name" value="S1_domain"/>
</dbReference>
<feature type="compositionally biased region" description="Basic residues" evidence="18">
    <location>
        <begin position="620"/>
        <end position="629"/>
    </location>
</feature>
<evidence type="ECO:0000256" key="12">
    <source>
        <dbReference type="ARBA" id="ARBA00022730"/>
    </source>
</evidence>
<accession>A0ABT7QN60</accession>
<keyword evidence="15" id="KW-0460">Magnesium</keyword>
<evidence type="ECO:0000256" key="6">
    <source>
        <dbReference type="ARBA" id="ARBA00022490"/>
    </source>
</evidence>
<dbReference type="InterPro" id="IPR048583">
    <property type="entry name" value="RNase_E_G_thioredoxin-like"/>
</dbReference>
<comment type="caution">
    <text evidence="20">The sequence shown here is derived from an EMBL/GenBank/DDBJ whole genome shotgun (WGS) entry which is preliminary data.</text>
</comment>
<dbReference type="InterPro" id="IPR012340">
    <property type="entry name" value="NA-bd_OB-fold"/>
</dbReference>
<evidence type="ECO:0000256" key="18">
    <source>
        <dbReference type="SAM" id="MobiDB-lite"/>
    </source>
</evidence>
<comment type="subcellular location">
    <subcellularLocation>
        <location evidence="2">Cytoplasm</location>
    </subcellularLocation>
</comment>
<evidence type="ECO:0000256" key="8">
    <source>
        <dbReference type="ARBA" id="ARBA00022552"/>
    </source>
</evidence>
<evidence type="ECO:0000256" key="7">
    <source>
        <dbReference type="ARBA" id="ARBA00022519"/>
    </source>
</evidence>
<evidence type="ECO:0000259" key="19">
    <source>
        <dbReference type="PROSITE" id="PS50126"/>
    </source>
</evidence>
<keyword evidence="5" id="KW-1003">Cell membrane</keyword>
<feature type="compositionally biased region" description="Basic and acidic residues" evidence="18">
    <location>
        <begin position="827"/>
        <end position="836"/>
    </location>
</feature>
<keyword evidence="16" id="KW-0694">RNA-binding</keyword>
<dbReference type="SUPFAM" id="SSF50249">
    <property type="entry name" value="Nucleic acid-binding proteins"/>
    <property type="match status" value="1"/>
</dbReference>
<dbReference type="PROSITE" id="PS50126">
    <property type="entry name" value="S1"/>
    <property type="match status" value="1"/>
</dbReference>
<feature type="compositionally biased region" description="Polar residues" evidence="18">
    <location>
        <begin position="839"/>
        <end position="849"/>
    </location>
</feature>
<evidence type="ECO:0000313" key="21">
    <source>
        <dbReference type="Proteomes" id="UP001168167"/>
    </source>
</evidence>
<gene>
    <name evidence="20" type="ORF">NQX30_06860</name>
</gene>
<evidence type="ECO:0000313" key="20">
    <source>
        <dbReference type="EMBL" id="MDM5148081.1"/>
    </source>
</evidence>
<dbReference type="PANTHER" id="PTHR30001:SF1">
    <property type="entry name" value="RIBONUCLEASE E_G-LIKE PROTEIN, CHLOROPLASTIC"/>
    <property type="match status" value="1"/>
</dbReference>
<keyword evidence="9" id="KW-0819">tRNA processing</keyword>
<dbReference type="Proteomes" id="UP001168167">
    <property type="component" value="Unassembled WGS sequence"/>
</dbReference>
<evidence type="ECO:0000256" key="3">
    <source>
        <dbReference type="ARBA" id="ARBA00005663"/>
    </source>
</evidence>
<evidence type="ECO:0000256" key="4">
    <source>
        <dbReference type="ARBA" id="ARBA00017719"/>
    </source>
</evidence>
<evidence type="ECO:0000256" key="14">
    <source>
        <dbReference type="ARBA" id="ARBA00022801"/>
    </source>
</evidence>
<feature type="compositionally biased region" description="Polar residues" evidence="18">
    <location>
        <begin position="571"/>
        <end position="592"/>
    </location>
</feature>
<evidence type="ECO:0000256" key="16">
    <source>
        <dbReference type="ARBA" id="ARBA00022884"/>
    </source>
</evidence>
<evidence type="ECO:0000256" key="2">
    <source>
        <dbReference type="ARBA" id="ARBA00004496"/>
    </source>
</evidence>
<protein>
    <recommendedName>
        <fullName evidence="4">Ribonuclease G</fullName>
    </recommendedName>
</protein>
<evidence type="ECO:0000256" key="11">
    <source>
        <dbReference type="ARBA" id="ARBA00022723"/>
    </source>
</evidence>
<dbReference type="SMART" id="SM00316">
    <property type="entry name" value="S1"/>
    <property type="match status" value="1"/>
</dbReference>
<dbReference type="InterPro" id="IPR004659">
    <property type="entry name" value="RNase_E/G"/>
</dbReference>
<dbReference type="EMBL" id="JANQAO010000003">
    <property type="protein sequence ID" value="MDM5148081.1"/>
    <property type="molecule type" value="Genomic_DNA"/>
</dbReference>